<gene>
    <name evidence="1" type="ORF">HKD20_08385</name>
</gene>
<dbReference type="Proteomes" id="UP000603665">
    <property type="component" value="Unassembled WGS sequence"/>
</dbReference>
<reference evidence="1" key="2">
    <citation type="submission" date="2023-10" db="EMBL/GenBank/DDBJ databases">
        <title>Description of novel Gluconobacter species.</title>
        <authorList>
            <person name="Cleenwerck I."/>
            <person name="Cnockaert M."/>
            <person name="Borremans W."/>
            <person name="Wieme A.D."/>
            <person name="De Vuyst L."/>
            <person name="Vandamme P."/>
        </authorList>
    </citation>
    <scope>NUCLEOTIDE SEQUENCE</scope>
    <source>
        <strain evidence="1">LMG1408</strain>
    </source>
</reference>
<dbReference type="RefSeq" id="WP_131973848.1">
    <property type="nucleotide sequence ID" value="NZ_JABCQL010000013.1"/>
</dbReference>
<dbReference type="AlphaFoldDB" id="A0AB35ANM6"/>
<evidence type="ECO:0000313" key="2">
    <source>
        <dbReference type="Proteomes" id="UP000603665"/>
    </source>
</evidence>
<dbReference type="EMBL" id="JABCQL010000013">
    <property type="protein sequence ID" value="MBF0856535.1"/>
    <property type="molecule type" value="Genomic_DNA"/>
</dbReference>
<sequence>MLIVLAEEHRKNFRALCKAAESLKVASEAGILDNKNQEYLIKFYGSEVGLKFLLNFNLKLPFKYEVSKGISCVEGYSHDLPRMIAALKIPATRVPEPPTKSLMCIGGYKAASGGQEFSLKAAHEAWRYGLMVDPADLVLLDAYFTAVLQYLNEEITA</sequence>
<organism evidence="1 2">
    <name type="scientific">Gluconobacter oxydans</name>
    <name type="common">Gluconobacter suboxydans</name>
    <dbReference type="NCBI Taxonomy" id="442"/>
    <lineage>
        <taxon>Bacteria</taxon>
        <taxon>Pseudomonadati</taxon>
        <taxon>Pseudomonadota</taxon>
        <taxon>Alphaproteobacteria</taxon>
        <taxon>Acetobacterales</taxon>
        <taxon>Acetobacteraceae</taxon>
        <taxon>Gluconobacter</taxon>
    </lineage>
</organism>
<accession>A0AB35ANM6</accession>
<name>A0AB35ANM6_GLUOY</name>
<proteinExistence type="predicted"/>
<evidence type="ECO:0000313" key="1">
    <source>
        <dbReference type="EMBL" id="MBF0856535.1"/>
    </source>
</evidence>
<reference evidence="1" key="1">
    <citation type="submission" date="2020-04" db="EMBL/GenBank/DDBJ databases">
        <authorList>
            <person name="Sombolestani A."/>
        </authorList>
    </citation>
    <scope>NUCLEOTIDE SEQUENCE</scope>
    <source>
        <strain evidence="1">LMG1408</strain>
    </source>
</reference>
<comment type="caution">
    <text evidence="1">The sequence shown here is derived from an EMBL/GenBank/DDBJ whole genome shotgun (WGS) entry which is preliminary data.</text>
</comment>
<protein>
    <submittedName>
        <fullName evidence="1">Uncharacterized protein</fullName>
    </submittedName>
</protein>